<comment type="pathway">
    <text evidence="1">Protein degradation; proteasomal Pup-dependent pathway.</text>
</comment>
<evidence type="ECO:0000256" key="1">
    <source>
        <dbReference type="ARBA" id="ARBA00004707"/>
    </source>
</evidence>
<evidence type="ECO:0000256" key="2">
    <source>
        <dbReference type="ARBA" id="ARBA00010616"/>
    </source>
</evidence>
<reference evidence="6 7" key="1">
    <citation type="submission" date="2013-06" db="EMBL/GenBank/DDBJ databases">
        <authorList>
            <person name="Weinstock G."/>
            <person name="Sodergren E."/>
            <person name="Lobos E.A."/>
            <person name="Fulton L."/>
            <person name="Fulton R."/>
            <person name="Courtney L."/>
            <person name="Fronick C."/>
            <person name="O'Laughlin M."/>
            <person name="Godfrey J."/>
            <person name="Wilson R.M."/>
            <person name="Miner T."/>
            <person name="Farmer C."/>
            <person name="Delehaunty K."/>
            <person name="Cordes M."/>
            <person name="Minx P."/>
            <person name="Tomlinson C."/>
            <person name="Chen J."/>
            <person name="Wollam A."/>
            <person name="Pepin K.H."/>
            <person name="Bhonagiri V."/>
            <person name="Zhang X."/>
            <person name="Warren W."/>
            <person name="Mitreva M."/>
            <person name="Mardis E.R."/>
            <person name="Wilson R.K."/>
        </authorList>
    </citation>
    <scope>NUCLEOTIDE SEQUENCE [LARGE SCALE GENOMIC DNA]</scope>
    <source>
        <strain evidence="6 7">F0510</strain>
    </source>
</reference>
<dbReference type="HOGENOM" id="CLU_183816_2_0_11"/>
<evidence type="ECO:0000313" key="7">
    <source>
        <dbReference type="Proteomes" id="UP000016498"/>
    </source>
</evidence>
<dbReference type="InterPro" id="IPR008515">
    <property type="entry name" value="Ubiquitin-like_Pup"/>
</dbReference>
<dbReference type="GO" id="GO:0031386">
    <property type="term" value="F:protein tag activity"/>
    <property type="evidence" value="ECO:0007669"/>
    <property type="project" value="InterPro"/>
</dbReference>
<dbReference type="AlphaFoldDB" id="U1QBD0"/>
<comment type="similarity">
    <text evidence="2">Belongs to the prokaryotic ubiquitin-like protein family.</text>
</comment>
<organism evidence="6 7">
    <name type="scientific">Actinomyces johnsonii F0510</name>
    <dbReference type="NCBI Taxonomy" id="1227262"/>
    <lineage>
        <taxon>Bacteria</taxon>
        <taxon>Bacillati</taxon>
        <taxon>Actinomycetota</taxon>
        <taxon>Actinomycetes</taxon>
        <taxon>Actinomycetales</taxon>
        <taxon>Actinomycetaceae</taxon>
        <taxon>Actinomyces</taxon>
    </lineage>
</organism>
<dbReference type="EMBL" id="AWSD01000153">
    <property type="protein sequence ID" value="ERH19299.1"/>
    <property type="molecule type" value="Genomic_DNA"/>
</dbReference>
<gene>
    <name evidence="6" type="ORF">HMPREF1549_01495</name>
</gene>
<proteinExistence type="inferred from homology"/>
<evidence type="ECO:0000256" key="3">
    <source>
        <dbReference type="ARBA" id="ARBA00016748"/>
    </source>
</evidence>
<dbReference type="NCBIfam" id="TIGR03687">
    <property type="entry name" value="pupylate_cterm"/>
    <property type="match status" value="1"/>
</dbReference>
<evidence type="ECO:0000256" key="4">
    <source>
        <dbReference type="ARBA" id="ARBA00032321"/>
    </source>
</evidence>
<dbReference type="UniPathway" id="UPA00997"/>
<dbReference type="GO" id="GO:0010498">
    <property type="term" value="P:proteasomal protein catabolic process"/>
    <property type="evidence" value="ECO:0007669"/>
    <property type="project" value="InterPro"/>
</dbReference>
<dbReference type="GO" id="GO:0019941">
    <property type="term" value="P:modification-dependent protein catabolic process"/>
    <property type="evidence" value="ECO:0007669"/>
    <property type="project" value="InterPro"/>
</dbReference>
<dbReference type="PATRIC" id="fig|1227262.3.peg.1220"/>
<evidence type="ECO:0000313" key="6">
    <source>
        <dbReference type="EMBL" id="ERH19299.1"/>
    </source>
</evidence>
<dbReference type="GO" id="GO:0070490">
    <property type="term" value="P:protein pupylation"/>
    <property type="evidence" value="ECO:0007669"/>
    <property type="project" value="InterPro"/>
</dbReference>
<dbReference type="Pfam" id="PF05639">
    <property type="entry name" value="Pup"/>
    <property type="match status" value="1"/>
</dbReference>
<dbReference type="Proteomes" id="UP000016498">
    <property type="component" value="Unassembled WGS sequence"/>
</dbReference>
<dbReference type="GO" id="GO:0070628">
    <property type="term" value="F:proteasome binding"/>
    <property type="evidence" value="ECO:0007669"/>
    <property type="project" value="InterPro"/>
</dbReference>
<evidence type="ECO:0000256" key="5">
    <source>
        <dbReference type="SAM" id="MobiDB-lite"/>
    </source>
</evidence>
<protein>
    <recommendedName>
        <fullName evidence="3">Prokaryotic ubiquitin-like protein Pup</fullName>
    </recommendedName>
    <alternativeName>
        <fullName evidence="4">Bacterial ubiquitin-like modifier</fullName>
    </alternativeName>
</protein>
<sequence>MKEHHMTPQYADQSHGQVRRAGVESAAEDTEEQAGTGVPMASARSISDAQTADVDSILDEIDSVIETNAAAFVQGFVQKGGQ</sequence>
<feature type="region of interest" description="Disordered" evidence="5">
    <location>
        <begin position="1"/>
        <end position="50"/>
    </location>
</feature>
<name>U1QBD0_9ACTO</name>
<comment type="caution">
    <text evidence="6">The sequence shown here is derived from an EMBL/GenBank/DDBJ whole genome shotgun (WGS) entry which is preliminary data.</text>
</comment>
<accession>U1QBD0</accession>